<feature type="domain" description="Phytocyanin" evidence="5">
    <location>
        <begin position="20"/>
        <end position="122"/>
    </location>
</feature>
<evidence type="ECO:0000313" key="7">
    <source>
        <dbReference type="Proteomes" id="UP000030645"/>
    </source>
</evidence>
<keyword evidence="4" id="KW-0732">Signal</keyword>
<dbReference type="InterPro" id="IPR039391">
    <property type="entry name" value="Phytocyanin-like"/>
</dbReference>
<sequence length="199" mass="21855">MFFTLAAILGHFIVGQASAFTHIVGGSHGWRVPENQTYFQEWAKPRTFGVGDRLVFPSRPCGNNVVMVSKEDFEACTQDKVFNMYYEGPTILNLTQVGDYYFYSGVGKHCEAGQKLHITVGDKEGFSGDHLPFKSFSTEDDATTAATSPVPSQLPNAKHSSATTIQDVEYATLSSAEVTLLQIACQEKGRLSQFWPGEA</sequence>
<feature type="signal peptide" evidence="4">
    <location>
        <begin position="1"/>
        <end position="19"/>
    </location>
</feature>
<dbReference type="STRING" id="981085.W9SEM8"/>
<dbReference type="PANTHER" id="PTHR33021:SF264">
    <property type="entry name" value="OS05G0570900 PROTEIN"/>
    <property type="match status" value="1"/>
</dbReference>
<feature type="compositionally biased region" description="Polar residues" evidence="3">
    <location>
        <begin position="149"/>
        <end position="161"/>
    </location>
</feature>
<dbReference type="Gene3D" id="2.60.40.420">
    <property type="entry name" value="Cupredoxins - blue copper proteins"/>
    <property type="match status" value="1"/>
</dbReference>
<gene>
    <name evidence="6" type="ORF">L484_012078</name>
</gene>
<dbReference type="Proteomes" id="UP000030645">
    <property type="component" value="Unassembled WGS sequence"/>
</dbReference>
<dbReference type="eggNOG" id="ENOG502S3TW">
    <property type="taxonomic scope" value="Eukaryota"/>
</dbReference>
<evidence type="ECO:0000256" key="1">
    <source>
        <dbReference type="ARBA" id="ARBA00023157"/>
    </source>
</evidence>
<dbReference type="AlphaFoldDB" id="W9SEM8"/>
<evidence type="ECO:0000256" key="4">
    <source>
        <dbReference type="SAM" id="SignalP"/>
    </source>
</evidence>
<dbReference type="EMBL" id="KE345372">
    <property type="protein sequence ID" value="EXC02951.1"/>
    <property type="molecule type" value="Genomic_DNA"/>
</dbReference>
<dbReference type="InterPro" id="IPR003245">
    <property type="entry name" value="Phytocyanin_dom"/>
</dbReference>
<dbReference type="FunFam" id="2.60.40.420:FF:000034">
    <property type="entry name" value="Cupredoxin superfamily protein"/>
    <property type="match status" value="1"/>
</dbReference>
<evidence type="ECO:0000259" key="5">
    <source>
        <dbReference type="PROSITE" id="PS51485"/>
    </source>
</evidence>
<dbReference type="Pfam" id="PF02298">
    <property type="entry name" value="Cu_bind_like"/>
    <property type="match status" value="1"/>
</dbReference>
<dbReference type="SUPFAM" id="SSF49503">
    <property type="entry name" value="Cupredoxins"/>
    <property type="match status" value="1"/>
</dbReference>
<organism evidence="6 7">
    <name type="scientific">Morus notabilis</name>
    <dbReference type="NCBI Taxonomy" id="981085"/>
    <lineage>
        <taxon>Eukaryota</taxon>
        <taxon>Viridiplantae</taxon>
        <taxon>Streptophyta</taxon>
        <taxon>Embryophyta</taxon>
        <taxon>Tracheophyta</taxon>
        <taxon>Spermatophyta</taxon>
        <taxon>Magnoliopsida</taxon>
        <taxon>eudicotyledons</taxon>
        <taxon>Gunneridae</taxon>
        <taxon>Pentapetalae</taxon>
        <taxon>rosids</taxon>
        <taxon>fabids</taxon>
        <taxon>Rosales</taxon>
        <taxon>Moraceae</taxon>
        <taxon>Moreae</taxon>
        <taxon>Morus</taxon>
    </lineage>
</organism>
<accession>W9SEM8</accession>
<keyword evidence="2" id="KW-0325">Glycoprotein</keyword>
<dbReference type="PROSITE" id="PS51485">
    <property type="entry name" value="PHYTOCYANIN"/>
    <property type="match status" value="1"/>
</dbReference>
<keyword evidence="1" id="KW-1015">Disulfide bond</keyword>
<name>W9SEM8_9ROSA</name>
<keyword evidence="7" id="KW-1185">Reference proteome</keyword>
<feature type="chain" id="PRO_5004933149" evidence="4">
    <location>
        <begin position="20"/>
        <end position="199"/>
    </location>
</feature>
<protein>
    <submittedName>
        <fullName evidence="6">Early nodulin-like protein 1</fullName>
    </submittedName>
</protein>
<dbReference type="GO" id="GO:0009055">
    <property type="term" value="F:electron transfer activity"/>
    <property type="evidence" value="ECO:0007669"/>
    <property type="project" value="InterPro"/>
</dbReference>
<evidence type="ECO:0000256" key="3">
    <source>
        <dbReference type="SAM" id="MobiDB-lite"/>
    </source>
</evidence>
<feature type="region of interest" description="Disordered" evidence="3">
    <location>
        <begin position="142"/>
        <end position="161"/>
    </location>
</feature>
<dbReference type="InterPro" id="IPR008972">
    <property type="entry name" value="Cupredoxin"/>
</dbReference>
<reference evidence="7" key="1">
    <citation type="submission" date="2013-01" db="EMBL/GenBank/DDBJ databases">
        <title>Draft Genome Sequence of a Mulberry Tree, Morus notabilis C.K. Schneid.</title>
        <authorList>
            <person name="He N."/>
            <person name="Zhao S."/>
        </authorList>
    </citation>
    <scope>NUCLEOTIDE SEQUENCE</scope>
</reference>
<proteinExistence type="predicted"/>
<dbReference type="GO" id="GO:0005886">
    <property type="term" value="C:plasma membrane"/>
    <property type="evidence" value="ECO:0007669"/>
    <property type="project" value="TreeGrafter"/>
</dbReference>
<dbReference type="PANTHER" id="PTHR33021">
    <property type="entry name" value="BLUE COPPER PROTEIN"/>
    <property type="match status" value="1"/>
</dbReference>
<evidence type="ECO:0000313" key="6">
    <source>
        <dbReference type="EMBL" id="EXC02951.1"/>
    </source>
</evidence>
<evidence type="ECO:0000256" key="2">
    <source>
        <dbReference type="ARBA" id="ARBA00023180"/>
    </source>
</evidence>